<dbReference type="Pfam" id="PF23472">
    <property type="entry name" value="LysM2_CERK1_LYK3_4_5"/>
    <property type="match status" value="1"/>
</dbReference>
<evidence type="ECO:0000256" key="4">
    <source>
        <dbReference type="ARBA" id="ARBA00022729"/>
    </source>
</evidence>
<dbReference type="Pfam" id="PF23473">
    <property type="entry name" value="LysM3_LYK4_5"/>
    <property type="match status" value="1"/>
</dbReference>
<feature type="chain" id="PRO_5007497267" evidence="12">
    <location>
        <begin position="25"/>
        <end position="655"/>
    </location>
</feature>
<evidence type="ECO:0000256" key="7">
    <source>
        <dbReference type="ARBA" id="ARBA00022989"/>
    </source>
</evidence>
<reference evidence="15" key="1">
    <citation type="journal article" date="2016" name="Biochem. J.">
        <title>Molecular Basis of Lipo-chitooligosaccharide Recognition by the Lysin Motif Receptor-like Kinase LYR3 in Legumes.</title>
        <authorList>
            <person name="Malkov N."/>
            <person name="Fliegmann J."/>
            <person name="Rosenberg C."/>
            <person name="Gasciolli V."/>
            <person name="Timmers A.C."/>
            <person name="Nurisso A."/>
            <person name="Cullimore J."/>
            <person name="Bono J.J."/>
        </authorList>
    </citation>
    <scope>NUCLEOTIDE SEQUENCE</scope>
</reference>
<evidence type="ECO:0000256" key="3">
    <source>
        <dbReference type="ARBA" id="ARBA00022692"/>
    </source>
</evidence>
<evidence type="ECO:0000256" key="8">
    <source>
        <dbReference type="ARBA" id="ARBA00023136"/>
    </source>
</evidence>
<dbReference type="GO" id="GO:0004672">
    <property type="term" value="F:protein kinase activity"/>
    <property type="evidence" value="ECO:0007669"/>
    <property type="project" value="InterPro"/>
</dbReference>
<keyword evidence="15" id="KW-0675">Receptor</keyword>
<evidence type="ECO:0000256" key="6">
    <source>
        <dbReference type="ARBA" id="ARBA00022840"/>
    </source>
</evidence>
<proteinExistence type="predicted"/>
<keyword evidence="9" id="KW-1015">Disulfide bond</keyword>
<dbReference type="PANTHER" id="PTHR45927:SF11">
    <property type="entry name" value="LYSM DOMAIN RECEPTOR-LIKE KINASE 4"/>
    <property type="match status" value="1"/>
</dbReference>
<evidence type="ECO:0000256" key="9">
    <source>
        <dbReference type="ARBA" id="ARBA00023157"/>
    </source>
</evidence>
<keyword evidence="5" id="KW-0547">Nucleotide-binding</keyword>
<evidence type="ECO:0000259" key="13">
    <source>
        <dbReference type="PROSITE" id="PS50011"/>
    </source>
</evidence>
<keyword evidence="15" id="KW-0808">Transferase</keyword>
<dbReference type="SUPFAM" id="SSF56112">
    <property type="entry name" value="Protein kinase-like (PK-like)"/>
    <property type="match status" value="1"/>
</dbReference>
<dbReference type="Pfam" id="PF00069">
    <property type="entry name" value="Pkinase"/>
    <property type="match status" value="1"/>
</dbReference>
<dbReference type="SMART" id="SM00220">
    <property type="entry name" value="S_TKc"/>
    <property type="match status" value="1"/>
</dbReference>
<dbReference type="GO" id="GO:0051707">
    <property type="term" value="P:response to other organism"/>
    <property type="evidence" value="ECO:0007669"/>
    <property type="project" value="UniProtKB-ARBA"/>
</dbReference>
<feature type="region of interest" description="Disordered" evidence="10">
    <location>
        <begin position="237"/>
        <end position="260"/>
    </location>
</feature>
<keyword evidence="4 12" id="KW-0732">Signal</keyword>
<comment type="subcellular location">
    <subcellularLocation>
        <location evidence="1">Cell membrane</location>
        <topology evidence="1">Single-pass membrane protein</topology>
    </subcellularLocation>
</comment>
<dbReference type="PROSITE" id="PS51782">
    <property type="entry name" value="LYSM"/>
    <property type="match status" value="1"/>
</dbReference>
<evidence type="ECO:0000256" key="2">
    <source>
        <dbReference type="ARBA" id="ARBA00022475"/>
    </source>
</evidence>
<feature type="domain" description="Protein kinase" evidence="13">
    <location>
        <begin position="267"/>
        <end position="623"/>
    </location>
</feature>
<dbReference type="PROSITE" id="PS50011">
    <property type="entry name" value="PROTEIN_KINASE_DOM"/>
    <property type="match status" value="1"/>
</dbReference>
<keyword evidence="6" id="KW-0067">ATP-binding</keyword>
<dbReference type="GO" id="GO:0005886">
    <property type="term" value="C:plasma membrane"/>
    <property type="evidence" value="ECO:0007669"/>
    <property type="project" value="UniProtKB-SubCell"/>
</dbReference>
<evidence type="ECO:0000256" key="1">
    <source>
        <dbReference type="ARBA" id="ARBA00004162"/>
    </source>
</evidence>
<dbReference type="InterPro" id="IPR011009">
    <property type="entry name" value="Kinase-like_dom_sf"/>
</dbReference>
<evidence type="ECO:0000256" key="12">
    <source>
        <dbReference type="SAM" id="SignalP"/>
    </source>
</evidence>
<dbReference type="InterPro" id="IPR056563">
    <property type="entry name" value="LysM3_LYK4_5"/>
</dbReference>
<keyword evidence="2" id="KW-1003">Cell membrane</keyword>
<evidence type="ECO:0000259" key="14">
    <source>
        <dbReference type="PROSITE" id="PS51782"/>
    </source>
</evidence>
<dbReference type="InterPro" id="IPR056562">
    <property type="entry name" value="LysM2_CERK1_LYK3_4_5"/>
</dbReference>
<dbReference type="InterPro" id="IPR036779">
    <property type="entry name" value="LysM_dom_sf"/>
</dbReference>
<dbReference type="Gene3D" id="1.10.510.10">
    <property type="entry name" value="Transferase(Phosphotransferase) domain 1"/>
    <property type="match status" value="1"/>
</dbReference>
<evidence type="ECO:0000256" key="11">
    <source>
        <dbReference type="SAM" id="Phobius"/>
    </source>
</evidence>
<evidence type="ECO:0000313" key="15">
    <source>
        <dbReference type="EMBL" id="AMR60614.1"/>
    </source>
</evidence>
<feature type="transmembrane region" description="Helical" evidence="11">
    <location>
        <begin position="265"/>
        <end position="291"/>
    </location>
</feature>
<feature type="signal peptide" evidence="12">
    <location>
        <begin position="1"/>
        <end position="24"/>
    </location>
</feature>
<dbReference type="Gene3D" id="3.10.350.10">
    <property type="entry name" value="LysM domain"/>
    <property type="match status" value="1"/>
</dbReference>
<dbReference type="InterPro" id="IPR056561">
    <property type="entry name" value="NFP_LYK_LysM1"/>
</dbReference>
<keyword evidence="15" id="KW-0418">Kinase</keyword>
<sequence length="655" mass="72687">MSHFPLIPSFIFTLLFCTFSLIEGQQPYIGLGTTACYRKGNSKSIRGYICNGANKSCQAYLTFRSQPLYSSVSKISALLSSDPSQLAEINSVSLNGTFETNKLVIVPVKCSCASEYYQANTSYVVQNADTPFLIASNTFEGLSTCQALQNENHNPWNMFQGRELLVPLRCACPTKNQTKKGVKYLLSYLVKGDDSVSLVSEKFGVKTETTLEANNLTMTNATIQPFTTLLVPLHDKPSNSQTVSSAPPPSLPSSSTTDKSSNKKWVYAVSIAAGVGVIVLVLILCAISFYIHHRKMKNKKDHAAVSESFDAIESSQGRQREEESKQLSEIISGIAQSFKVYAFEELQHATDNFNPSYWIKGSVFRGVINGDLAAIKKVEGNVLKEIELLNKVNHANVIRLSGVSLNEGHWYLVYEYATNGALSEWIYFNNNMNGKFLSWTKRIQIAFDVATGLDYLHSFTSPPHIHKDLKSSNILLDHDLRAKVSNLRLARSVEVQEGQQLPLTRHIIGTRGYMAPEYLENGLVSTKLDVYAFGVLLLELLTGKEVAAILAEDNKNLSHILCDMVGEKNEQERVKEFMDPSLKGNYPLELAMFVVGMIDDCIEKDPESRPHMYEIVLSLSRILNSSLSWEMSLNISASQDTIALSRALEVTAAET</sequence>
<dbReference type="FunFam" id="1.10.510.10:FF:000468">
    <property type="entry name" value="PTI1-like tyrosine-protein kinase 3"/>
    <property type="match status" value="1"/>
</dbReference>
<dbReference type="InterPro" id="IPR018392">
    <property type="entry name" value="LysM"/>
</dbReference>
<evidence type="ECO:0000256" key="5">
    <source>
        <dbReference type="ARBA" id="ARBA00022741"/>
    </source>
</evidence>
<keyword evidence="8 11" id="KW-0472">Membrane</keyword>
<dbReference type="GO" id="GO:0005524">
    <property type="term" value="F:ATP binding"/>
    <property type="evidence" value="ECO:0007669"/>
    <property type="project" value="UniProtKB-KW"/>
</dbReference>
<accession>A0A142IK51</accession>
<organism evidence="15">
    <name type="scientific">Lupinus angustifolius</name>
    <name type="common">Narrow-leaved blue lupine</name>
    <dbReference type="NCBI Taxonomy" id="3871"/>
    <lineage>
        <taxon>Eukaryota</taxon>
        <taxon>Viridiplantae</taxon>
        <taxon>Streptophyta</taxon>
        <taxon>Embryophyta</taxon>
        <taxon>Tracheophyta</taxon>
        <taxon>Spermatophyta</taxon>
        <taxon>Magnoliopsida</taxon>
        <taxon>eudicotyledons</taxon>
        <taxon>Gunneridae</taxon>
        <taxon>Pentapetalae</taxon>
        <taxon>rosids</taxon>
        <taxon>fabids</taxon>
        <taxon>Fabales</taxon>
        <taxon>Fabaceae</taxon>
        <taxon>Papilionoideae</taxon>
        <taxon>50 kb inversion clade</taxon>
        <taxon>genistoids sensu lato</taxon>
        <taxon>core genistoids</taxon>
        <taxon>Genisteae</taxon>
        <taxon>Lupinus</taxon>
    </lineage>
</organism>
<feature type="domain" description="LysM" evidence="14">
    <location>
        <begin position="186"/>
        <end position="231"/>
    </location>
</feature>
<evidence type="ECO:0000256" key="10">
    <source>
        <dbReference type="SAM" id="MobiDB-lite"/>
    </source>
</evidence>
<dbReference type="InterPro" id="IPR052611">
    <property type="entry name" value="Plant_RLK_LysM"/>
</dbReference>
<keyword evidence="7 11" id="KW-1133">Transmembrane helix</keyword>
<dbReference type="InterPro" id="IPR000719">
    <property type="entry name" value="Prot_kinase_dom"/>
</dbReference>
<dbReference type="Gene3D" id="3.30.200.20">
    <property type="entry name" value="Phosphorylase Kinase, domain 1"/>
    <property type="match status" value="1"/>
</dbReference>
<protein>
    <submittedName>
        <fullName evidence="15">Lysin motif receptor-like kinase 3</fullName>
    </submittedName>
</protein>
<keyword evidence="3 11" id="KW-0812">Transmembrane</keyword>
<dbReference type="EMBL" id="KT955015">
    <property type="protein sequence ID" value="AMR60614.1"/>
    <property type="molecule type" value="Genomic_DNA"/>
</dbReference>
<dbReference type="Pfam" id="PF23446">
    <property type="entry name" value="LysM1_NFP_LYK"/>
    <property type="match status" value="1"/>
</dbReference>
<gene>
    <name evidence="15" type="primary">LYR3</name>
</gene>
<name>A0A142IK51_LUPAN</name>
<dbReference type="PANTHER" id="PTHR45927">
    <property type="entry name" value="LYSM-DOMAIN RECEPTOR-LIKE KINASE-RELATED"/>
    <property type="match status" value="1"/>
</dbReference>
<dbReference type="AlphaFoldDB" id="A0A142IK51"/>